<name>A0A6J5LYP6_9CAUD</name>
<accession>A0A6J5LYP6</accession>
<dbReference type="EMBL" id="LR796342">
    <property type="protein sequence ID" value="CAB4138263.1"/>
    <property type="molecule type" value="Genomic_DNA"/>
</dbReference>
<evidence type="ECO:0000313" key="1">
    <source>
        <dbReference type="EMBL" id="CAB4138263.1"/>
    </source>
</evidence>
<proteinExistence type="predicted"/>
<gene>
    <name evidence="1" type="ORF">UFOVP329_25</name>
</gene>
<organism evidence="1">
    <name type="scientific">uncultured Caudovirales phage</name>
    <dbReference type="NCBI Taxonomy" id="2100421"/>
    <lineage>
        <taxon>Viruses</taxon>
        <taxon>Duplodnaviria</taxon>
        <taxon>Heunggongvirae</taxon>
        <taxon>Uroviricota</taxon>
        <taxon>Caudoviricetes</taxon>
        <taxon>Peduoviridae</taxon>
        <taxon>Maltschvirus</taxon>
        <taxon>Maltschvirus maltsch</taxon>
    </lineage>
</organism>
<sequence length="298" mass="32223">MPNSFTPFNPTTWSRIMVAILREKCVMPGLINRDFEPDFANPGDTVNTRKPGKFVSNPLTMGNDIVRQDATATNIPIVLNNHEHVAFDVFDVEQSKSINQLIELYMDPAMLAIAKAVDTSILARYVDFTALASSASAGGLKTAINNARTRLNKNLVPEDNRYLVLSDDDEGALAGIAQFERSNETPTAGVTGGAITRIKGFQQTRSSNVASVGSPAQRRNMALHRNAITLAVRPLPVTNANGVTQIVRNEPDAGLSIRFTTGYDINKLRNTAVVDTVWGVKTLDAALAFVLPSTILAA</sequence>
<reference evidence="1" key="1">
    <citation type="submission" date="2020-04" db="EMBL/GenBank/DDBJ databases">
        <authorList>
            <person name="Chiriac C."/>
            <person name="Salcher M."/>
            <person name="Ghai R."/>
            <person name="Kavagutti S V."/>
        </authorList>
    </citation>
    <scope>NUCLEOTIDE SEQUENCE</scope>
</reference>
<protein>
    <submittedName>
        <fullName evidence="1">Major capsid protein Gp5</fullName>
    </submittedName>
</protein>